<dbReference type="PRINTS" id="PR00069">
    <property type="entry name" value="ALDKETRDTASE"/>
</dbReference>
<dbReference type="EnsemblFungi" id="FOXG_14656T0">
    <property type="protein sequence ID" value="FOXG_14656P0"/>
    <property type="gene ID" value="FOXG_14656"/>
</dbReference>
<evidence type="ECO:0000256" key="3">
    <source>
        <dbReference type="ARBA" id="ARBA00023002"/>
    </source>
</evidence>
<dbReference type="Proteomes" id="UP000002489">
    <property type="component" value="Unassembled WGS sequence"/>
</dbReference>
<evidence type="ECO:0000256" key="2">
    <source>
        <dbReference type="ARBA" id="ARBA00022857"/>
    </source>
</evidence>
<dbReference type="PIRSF" id="PIRSF000097">
    <property type="entry name" value="AKR"/>
    <property type="match status" value="1"/>
</dbReference>
<reference evidence="5" key="1">
    <citation type="journal article" date="2012" name="Mol. Plant Microbe Interact.">
        <title>A highly conserved effector in Fusarium oxysporum is required for full virulence on Arabidopsis.</title>
        <authorList>
            <person name="Thatcher L.F."/>
            <person name="Gardiner D.M."/>
            <person name="Kazan K."/>
            <person name="Manners J."/>
        </authorList>
    </citation>
    <scope>NUCLEOTIDE SEQUENCE [LARGE SCALE GENOMIC DNA]</scope>
    <source>
        <strain evidence="5">Fo5176</strain>
    </source>
</reference>
<dbReference type="VEuPathDB" id="FungiDB:FOXG_14656"/>
<dbReference type="AlphaFoldDB" id="A0A0D2YEB9"/>
<proteinExistence type="inferred from homology"/>
<dbReference type="Pfam" id="PF00248">
    <property type="entry name" value="Aldo_ket_red"/>
    <property type="match status" value="1"/>
</dbReference>
<organism evidence="4 5">
    <name type="scientific">Fusarium oxysporum (strain Fo5176)</name>
    <name type="common">Fusarium vascular wilt</name>
    <dbReference type="NCBI Taxonomy" id="660025"/>
    <lineage>
        <taxon>Eukaryota</taxon>
        <taxon>Fungi</taxon>
        <taxon>Dikarya</taxon>
        <taxon>Ascomycota</taxon>
        <taxon>Pezizomycotina</taxon>
        <taxon>Sordariomycetes</taxon>
        <taxon>Hypocreomycetidae</taxon>
        <taxon>Hypocreales</taxon>
        <taxon>Nectriaceae</taxon>
        <taxon>Fusarium</taxon>
        <taxon>Fusarium oxysporum species complex</taxon>
    </lineage>
</organism>
<keyword evidence="3" id="KW-0560">Oxidoreductase</keyword>
<dbReference type="Gene3D" id="3.20.20.100">
    <property type="entry name" value="NADP-dependent oxidoreductase domain"/>
    <property type="match status" value="1"/>
</dbReference>
<keyword evidence="2" id="KW-0521">NADP</keyword>
<dbReference type="GO" id="GO:0016491">
    <property type="term" value="F:oxidoreductase activity"/>
    <property type="evidence" value="ECO:0007669"/>
    <property type="project" value="UniProtKB-KW"/>
</dbReference>
<reference evidence="4" key="2">
    <citation type="submission" date="2025-08" db="UniProtKB">
        <authorList>
            <consortium name="EnsemblFungi"/>
        </authorList>
    </citation>
    <scope>IDENTIFICATION</scope>
    <source>
        <strain evidence="4">4287 / CBS 123668 / FGSC 9935 / NRRL 34936</strain>
    </source>
</reference>
<dbReference type="InterPro" id="IPR036812">
    <property type="entry name" value="NAD(P)_OxRdtase_dom_sf"/>
</dbReference>
<dbReference type="InterPro" id="IPR020471">
    <property type="entry name" value="AKR"/>
</dbReference>
<dbReference type="STRING" id="426428.A0A0D2YEB9"/>
<dbReference type="SUPFAM" id="SSF51430">
    <property type="entry name" value="NAD(P)-linked oxidoreductase"/>
    <property type="match status" value="1"/>
</dbReference>
<dbReference type="InterPro" id="IPR023210">
    <property type="entry name" value="NADP_OxRdtase_dom"/>
</dbReference>
<evidence type="ECO:0000313" key="5">
    <source>
        <dbReference type="Proteomes" id="UP000002489"/>
    </source>
</evidence>
<gene>
    <name evidence="4" type="primary">28955799</name>
</gene>
<comment type="similarity">
    <text evidence="1">Belongs to the aldo/keto reductase family.</text>
</comment>
<sequence length="338" mass="37481">MSQGKTFTLNTGAKIPLLGYGTWQASPGEVGQGVYEALKVGYRHLDLAKVYGNQPEIAEALKKSFAEIPGLKREDVFITSKLWNSQHDPKQVEAALDDCLQELGLEYLDLYLIHFPVSFKNSGAPIGQDLFPLTGGNQPDGDVVIDDSISIVDTWKAVTELPKSKARAVGVSNHTKEHLEAIIKGTGVVPAANQIERHPLLIQKDLIDYCKEKNIHVTAYSAFGNNMVNAPLLFTYPEIKAVAERLTKEKGQPVSPTQVLLAWAQVGGHSVIPKSVTPKRIAENFQEIDLSEDDIREIEQVGKEQRRYNVPYVANKPRWDVNIFGHEDEKPATHQVII</sequence>
<evidence type="ECO:0000313" key="4">
    <source>
        <dbReference type="EnsemblFungi" id="FOXG_14656P0"/>
    </source>
</evidence>
<name>A0A0D2YEB9_FUSOF</name>
<accession>A0A0D2YEB9</accession>
<dbReference type="PANTHER" id="PTHR11732">
    <property type="entry name" value="ALDO/KETO REDUCTASE"/>
    <property type="match status" value="1"/>
</dbReference>
<protein>
    <submittedName>
        <fullName evidence="4">Uncharacterized protein</fullName>
    </submittedName>
</protein>
<evidence type="ECO:0000256" key="1">
    <source>
        <dbReference type="ARBA" id="ARBA00007905"/>
    </source>
</evidence>
<dbReference type="FunFam" id="3.20.20.100:FF:000007">
    <property type="entry name" value="NAD(P)H-dependent D-xylose reductase xyl1"/>
    <property type="match status" value="1"/>
</dbReference>